<dbReference type="InterPro" id="IPR013653">
    <property type="entry name" value="GCN5-like_dom"/>
</dbReference>
<evidence type="ECO:0000313" key="4">
    <source>
        <dbReference type="Proteomes" id="UP000030765"/>
    </source>
</evidence>
<reference evidence="2 4" key="1">
    <citation type="journal article" date="2014" name="BMC Genomics">
        <title>Genome sequence of Anopheles sinensis provides insight into genetics basis of mosquito competence for malaria parasites.</title>
        <authorList>
            <person name="Zhou D."/>
            <person name="Zhang D."/>
            <person name="Ding G."/>
            <person name="Shi L."/>
            <person name="Hou Q."/>
            <person name="Ye Y."/>
            <person name="Xu Y."/>
            <person name="Zhou H."/>
            <person name="Xiong C."/>
            <person name="Li S."/>
            <person name="Yu J."/>
            <person name="Hong S."/>
            <person name="Yu X."/>
            <person name="Zou P."/>
            <person name="Chen C."/>
            <person name="Chang X."/>
            <person name="Wang W."/>
            <person name="Lv Y."/>
            <person name="Sun Y."/>
            <person name="Ma L."/>
            <person name="Shen B."/>
            <person name="Zhu C."/>
        </authorList>
    </citation>
    <scope>NUCLEOTIDE SEQUENCE [LARGE SCALE GENOMIC DNA]</scope>
</reference>
<dbReference type="EMBL" id="ATLV01023406">
    <property type="status" value="NOT_ANNOTATED_CDS"/>
    <property type="molecule type" value="Genomic_DNA"/>
</dbReference>
<dbReference type="InterPro" id="IPR053225">
    <property type="entry name" value="Acyl-CoA_N-acyltransferase"/>
</dbReference>
<organism evidence="2">
    <name type="scientific">Anopheles sinensis</name>
    <name type="common">Mosquito</name>
    <dbReference type="NCBI Taxonomy" id="74873"/>
    <lineage>
        <taxon>Eukaryota</taxon>
        <taxon>Metazoa</taxon>
        <taxon>Ecdysozoa</taxon>
        <taxon>Arthropoda</taxon>
        <taxon>Hexapoda</taxon>
        <taxon>Insecta</taxon>
        <taxon>Pterygota</taxon>
        <taxon>Neoptera</taxon>
        <taxon>Endopterygota</taxon>
        <taxon>Diptera</taxon>
        <taxon>Nematocera</taxon>
        <taxon>Culicoidea</taxon>
        <taxon>Culicidae</taxon>
        <taxon>Anophelinae</taxon>
        <taxon>Anopheles</taxon>
    </lineage>
</organism>
<dbReference type="InterPro" id="IPR016181">
    <property type="entry name" value="Acyl_CoA_acyltransferase"/>
</dbReference>
<dbReference type="GO" id="GO:0016747">
    <property type="term" value="F:acyltransferase activity, transferring groups other than amino-acyl groups"/>
    <property type="evidence" value="ECO:0007669"/>
    <property type="project" value="InterPro"/>
</dbReference>
<evidence type="ECO:0000313" key="2">
    <source>
        <dbReference type="EMBL" id="KFB49109.1"/>
    </source>
</evidence>
<dbReference type="AlphaFoldDB" id="A0A084WFW5"/>
<evidence type="ECO:0000313" key="3">
    <source>
        <dbReference type="EnsemblMetazoa" id="ASIC017261-PA"/>
    </source>
</evidence>
<reference evidence="3" key="2">
    <citation type="submission" date="2020-05" db="UniProtKB">
        <authorList>
            <consortium name="EnsemblMetazoa"/>
        </authorList>
    </citation>
    <scope>IDENTIFICATION</scope>
</reference>
<dbReference type="STRING" id="74873.A0A084WFW5"/>
<dbReference type="PANTHER" id="PTHR20958">
    <property type="entry name" value="GLYCINE N-ACYLTRANSFERASE-LIKE PROTEIN"/>
    <property type="match status" value="1"/>
</dbReference>
<feature type="domain" description="N-acetyltransferase" evidence="1">
    <location>
        <begin position="151"/>
        <end position="303"/>
    </location>
</feature>
<dbReference type="VEuPathDB" id="VectorBase:ASIS011901"/>
<dbReference type="InterPro" id="IPR000182">
    <property type="entry name" value="GNAT_dom"/>
</dbReference>
<dbReference type="PROSITE" id="PS51186">
    <property type="entry name" value="GNAT"/>
    <property type="match status" value="1"/>
</dbReference>
<dbReference type="EnsemblMetazoa" id="ASIC017261-RA">
    <property type="protein sequence ID" value="ASIC017261-PA"/>
    <property type="gene ID" value="ASIC017261"/>
</dbReference>
<dbReference type="Gene3D" id="3.40.630.30">
    <property type="match status" value="4"/>
</dbReference>
<dbReference type="PANTHER" id="PTHR20958:SF10">
    <property type="entry name" value="GH05617P-RELATED"/>
    <property type="match status" value="1"/>
</dbReference>
<proteinExistence type="predicted"/>
<dbReference type="Proteomes" id="UP000030765">
    <property type="component" value="Unassembled WGS sequence"/>
</dbReference>
<sequence length="502" mass="58089">MNTADRLCIIPPAEWVELRDLYLVDWPEHHVAYTTIDNYIRWYAKDCEIKNLAIYSLNGTWRKDGTYLVVDRYQLFAYSFDTTNEKLEKAFHLLDWSGGLKVSSILKRHRAPLINVLEAKGLQKEYDSETCIYFMPKERCNALELKIPDGFELRSLTPEDAAKADDLWPNRHQGSRFFLERLAAWNPNVGLVERSTGTLVAWCFRLQAGPLGALQVDPKYLRRGFGTIVTVAVAKQIAALGQDCFALVNATNVPSRKMFERIMAKTADQLMEISYNEWSELRDIFRRDWPKHEFAFYILQNYVQWKAQEQALNVNIFSLNGNWRNDETFVLKDGFEIYFYSSDTDGDGSHMIRLLKLLELEKLPEISMDYLESHHIALTKVIADSNLLVKSSNMANYYFMIKEEVLAADSLPLPEGFAFSRLTPANHLDYVYNQWPLRSHISYEAGYGLLRRLLLLNESVGLFDADGVLVSWCLRYATIKLVLIQTFKRWTLTAGKGMGDWW</sequence>
<name>A0A084WFW5_ANOSI</name>
<dbReference type="SUPFAM" id="SSF55729">
    <property type="entry name" value="Acyl-CoA N-acyltransferases (Nat)"/>
    <property type="match status" value="2"/>
</dbReference>
<keyword evidence="4" id="KW-1185">Reference proteome</keyword>
<accession>A0A084WFW5</accession>
<dbReference type="EMBL" id="KE525343">
    <property type="protein sequence ID" value="KFB49109.1"/>
    <property type="molecule type" value="Genomic_DNA"/>
</dbReference>
<dbReference type="VEuPathDB" id="VectorBase:ASIC017261"/>
<evidence type="ECO:0000259" key="1">
    <source>
        <dbReference type="PROSITE" id="PS51186"/>
    </source>
</evidence>
<gene>
    <name evidence="2" type="ORF">ZHAS_00017261</name>
</gene>
<dbReference type="OrthoDB" id="61870at2759"/>
<protein>
    <submittedName>
        <fullName evidence="2">AGAP008627-PA-like protein</fullName>
    </submittedName>
</protein>
<dbReference type="Pfam" id="PF08445">
    <property type="entry name" value="FR47"/>
    <property type="match status" value="1"/>
</dbReference>